<dbReference type="SUPFAM" id="SSF55073">
    <property type="entry name" value="Nucleotide cyclase"/>
    <property type="match status" value="1"/>
</dbReference>
<accession>A0A1Y5I0G8</accession>
<dbReference type="GO" id="GO:0043709">
    <property type="term" value="P:cell adhesion involved in single-species biofilm formation"/>
    <property type="evidence" value="ECO:0007669"/>
    <property type="project" value="TreeGrafter"/>
</dbReference>
<dbReference type="GO" id="GO:0052621">
    <property type="term" value="F:diguanylate cyclase activity"/>
    <property type="evidence" value="ECO:0007669"/>
    <property type="project" value="UniProtKB-EC"/>
</dbReference>
<dbReference type="Proteomes" id="UP000227088">
    <property type="component" value="Unassembled WGS sequence"/>
</dbReference>
<dbReference type="PANTHER" id="PTHR45138:SF9">
    <property type="entry name" value="DIGUANYLATE CYCLASE DGCM-RELATED"/>
    <property type="match status" value="1"/>
</dbReference>
<dbReference type="Pfam" id="PF00990">
    <property type="entry name" value="GGDEF"/>
    <property type="match status" value="1"/>
</dbReference>
<dbReference type="InterPro" id="IPR029787">
    <property type="entry name" value="Nucleotide_cyclase"/>
</dbReference>
<dbReference type="PANTHER" id="PTHR45138">
    <property type="entry name" value="REGULATORY COMPONENTS OF SENSORY TRANSDUCTION SYSTEM"/>
    <property type="match status" value="1"/>
</dbReference>
<dbReference type="SMART" id="SM00267">
    <property type="entry name" value="GGDEF"/>
    <property type="match status" value="1"/>
</dbReference>
<dbReference type="GO" id="GO:1902201">
    <property type="term" value="P:negative regulation of bacterial-type flagellum-dependent cell motility"/>
    <property type="evidence" value="ECO:0007669"/>
    <property type="project" value="TreeGrafter"/>
</dbReference>
<dbReference type="EC" id="2.7.7.65" evidence="2"/>
<evidence type="ECO:0000256" key="2">
    <source>
        <dbReference type="ARBA" id="ARBA00012528"/>
    </source>
</evidence>
<dbReference type="GO" id="GO:0005886">
    <property type="term" value="C:plasma membrane"/>
    <property type="evidence" value="ECO:0007669"/>
    <property type="project" value="TreeGrafter"/>
</dbReference>
<reference evidence="6" key="1">
    <citation type="journal article" date="2017" name="Proc. Natl. Acad. Sci. U.S.A.">
        <title>Simulation of Deepwater Horizon oil plume reveals substrate specialization within a complex community of hydrocarbon degraders.</title>
        <authorList>
            <person name="Hu P."/>
            <person name="Dubinsky E.A."/>
            <person name="Probst A.J."/>
            <person name="Wang J."/>
            <person name="Sieber C.M.K."/>
            <person name="Tom L.M."/>
            <person name="Gardinali P."/>
            <person name="Banfield J.F."/>
            <person name="Atlas R.M."/>
            <person name="Andersen G.L."/>
        </authorList>
    </citation>
    <scope>NUCLEOTIDE SEQUENCE [LARGE SCALE GENOMIC DNA]</scope>
</reference>
<dbReference type="InterPro" id="IPR043128">
    <property type="entry name" value="Rev_trsase/Diguanyl_cyclase"/>
</dbReference>
<dbReference type="PROSITE" id="PS50887">
    <property type="entry name" value="GGDEF"/>
    <property type="match status" value="1"/>
</dbReference>
<dbReference type="FunFam" id="3.30.70.270:FF:000001">
    <property type="entry name" value="Diguanylate cyclase domain protein"/>
    <property type="match status" value="1"/>
</dbReference>
<sequence length="229" mass="25406">MPQNSPSLQPTSNTSSFDCPKCGLYSPLADELMGLREQVITDPLTGLFNVRHFRSALDIELERTVRSGVPTALMMIDLDHFKKVNDLWGHEVGNRVLKLTARLIGQATRQLDIQCRYGGEEFVVILPSTSLLLASQVAERLRKLIEQASIDIEGETLAVTASIGLSVRLVNEQGNASCLIKEADECLYRAKSEGRNQVCFGRIEEKTEAAVSRDEKEALLGMFSDYSEE</sequence>
<dbReference type="Gene3D" id="3.30.70.270">
    <property type="match status" value="1"/>
</dbReference>
<evidence type="ECO:0000256" key="3">
    <source>
        <dbReference type="ARBA" id="ARBA00034247"/>
    </source>
</evidence>
<organism evidence="5 6">
    <name type="scientific">Oleispira antarctica</name>
    <dbReference type="NCBI Taxonomy" id="188908"/>
    <lineage>
        <taxon>Bacteria</taxon>
        <taxon>Pseudomonadati</taxon>
        <taxon>Pseudomonadota</taxon>
        <taxon>Gammaproteobacteria</taxon>
        <taxon>Oceanospirillales</taxon>
        <taxon>Oceanospirillaceae</taxon>
        <taxon>Oleispira</taxon>
    </lineage>
</organism>
<gene>
    <name evidence="5" type="ORF">A9R00_04435</name>
</gene>
<evidence type="ECO:0000313" key="5">
    <source>
        <dbReference type="EMBL" id="OUS40752.1"/>
    </source>
</evidence>
<proteinExistence type="predicted"/>
<dbReference type="InterPro" id="IPR050469">
    <property type="entry name" value="Diguanylate_Cyclase"/>
</dbReference>
<feature type="domain" description="GGDEF" evidence="4">
    <location>
        <begin position="69"/>
        <end position="203"/>
    </location>
</feature>
<dbReference type="AlphaFoldDB" id="A0A1Y5I0G8"/>
<dbReference type="CDD" id="cd01949">
    <property type="entry name" value="GGDEF"/>
    <property type="match status" value="1"/>
</dbReference>
<protein>
    <recommendedName>
        <fullName evidence="2">diguanylate cyclase</fullName>
        <ecNumber evidence="2">2.7.7.65</ecNumber>
    </recommendedName>
</protein>
<comment type="caution">
    <text evidence="5">The sequence shown here is derived from an EMBL/GenBank/DDBJ whole genome shotgun (WGS) entry which is preliminary data.</text>
</comment>
<evidence type="ECO:0000313" key="6">
    <source>
        <dbReference type="Proteomes" id="UP000227088"/>
    </source>
</evidence>
<name>A0A1Y5I0G8_OLEAN</name>
<dbReference type="NCBIfam" id="TIGR00254">
    <property type="entry name" value="GGDEF"/>
    <property type="match status" value="1"/>
</dbReference>
<comment type="cofactor">
    <cofactor evidence="1">
        <name>Mg(2+)</name>
        <dbReference type="ChEBI" id="CHEBI:18420"/>
    </cofactor>
</comment>
<dbReference type="EMBL" id="MABE01000258">
    <property type="protein sequence ID" value="OUS40752.1"/>
    <property type="molecule type" value="Genomic_DNA"/>
</dbReference>
<evidence type="ECO:0000256" key="1">
    <source>
        <dbReference type="ARBA" id="ARBA00001946"/>
    </source>
</evidence>
<comment type="catalytic activity">
    <reaction evidence="3">
        <text>2 GTP = 3',3'-c-di-GMP + 2 diphosphate</text>
        <dbReference type="Rhea" id="RHEA:24898"/>
        <dbReference type="ChEBI" id="CHEBI:33019"/>
        <dbReference type="ChEBI" id="CHEBI:37565"/>
        <dbReference type="ChEBI" id="CHEBI:58805"/>
        <dbReference type="EC" id="2.7.7.65"/>
    </reaction>
</comment>
<dbReference type="InterPro" id="IPR000160">
    <property type="entry name" value="GGDEF_dom"/>
</dbReference>
<evidence type="ECO:0000259" key="4">
    <source>
        <dbReference type="PROSITE" id="PS50887"/>
    </source>
</evidence>